<feature type="transmembrane region" description="Helical" evidence="6">
    <location>
        <begin position="164"/>
        <end position="185"/>
    </location>
</feature>
<keyword evidence="3 6" id="KW-0812">Transmembrane</keyword>
<evidence type="ECO:0000259" key="7">
    <source>
        <dbReference type="PROSITE" id="PS50850"/>
    </source>
</evidence>
<name>A0A4D6YP65_9GAMM</name>
<dbReference type="InterPro" id="IPR020846">
    <property type="entry name" value="MFS_dom"/>
</dbReference>
<dbReference type="SUPFAM" id="SSF103473">
    <property type="entry name" value="MFS general substrate transporter"/>
    <property type="match status" value="1"/>
</dbReference>
<dbReference type="PANTHER" id="PTHR43702:SF3">
    <property type="entry name" value="PROTEIN TSGA"/>
    <property type="match status" value="1"/>
</dbReference>
<keyword evidence="4 6" id="KW-1133">Transmembrane helix</keyword>
<feature type="transmembrane region" description="Helical" evidence="6">
    <location>
        <begin position="365"/>
        <end position="384"/>
    </location>
</feature>
<evidence type="ECO:0000256" key="1">
    <source>
        <dbReference type="ARBA" id="ARBA00004429"/>
    </source>
</evidence>
<feature type="transmembrane region" description="Helical" evidence="6">
    <location>
        <begin position="243"/>
        <end position="264"/>
    </location>
</feature>
<organism evidence="8 9">
    <name type="scientific">Buchnera aphidicola</name>
    <name type="common">Thelaxes californica</name>
    <dbReference type="NCBI Taxonomy" id="1315998"/>
    <lineage>
        <taxon>Bacteria</taxon>
        <taxon>Pseudomonadati</taxon>
        <taxon>Pseudomonadota</taxon>
        <taxon>Gammaproteobacteria</taxon>
        <taxon>Enterobacterales</taxon>
        <taxon>Erwiniaceae</taxon>
        <taxon>Buchnera</taxon>
    </lineage>
</organism>
<proteinExistence type="predicted"/>
<accession>A0A4D6YP65</accession>
<dbReference type="Gene3D" id="1.20.1250.20">
    <property type="entry name" value="MFS general substrate transporter like domains"/>
    <property type="match status" value="2"/>
</dbReference>
<protein>
    <submittedName>
        <fullName evidence="8">MFS transporter TsgA</fullName>
    </submittedName>
</protein>
<dbReference type="PANTHER" id="PTHR43702">
    <property type="entry name" value="L-FUCOSE-PROTON SYMPORTER"/>
    <property type="match status" value="1"/>
</dbReference>
<evidence type="ECO:0000256" key="5">
    <source>
        <dbReference type="ARBA" id="ARBA00023136"/>
    </source>
</evidence>
<keyword evidence="5 6" id="KW-0472">Membrane</keyword>
<dbReference type="InterPro" id="IPR036259">
    <property type="entry name" value="MFS_trans_sf"/>
</dbReference>
<comment type="subcellular location">
    <subcellularLocation>
        <location evidence="1">Cell inner membrane</location>
        <topology evidence="1">Multi-pass membrane protein</topology>
    </subcellularLocation>
</comment>
<feature type="transmembrane region" description="Helical" evidence="6">
    <location>
        <begin position="12"/>
        <end position="33"/>
    </location>
</feature>
<dbReference type="OrthoDB" id="8577032at2"/>
<gene>
    <name evidence="8" type="primary">tsgA</name>
    <name evidence="8" type="ORF">D9V80_02135</name>
</gene>
<evidence type="ECO:0000256" key="4">
    <source>
        <dbReference type="ARBA" id="ARBA00022989"/>
    </source>
</evidence>
<sequence length="392" mass="44686">MKKKNKRNLTLISLISYFLTGSLITITGTILGNLSKYFNVPIAKISTTFTFLNIGILISMLMSILTIEKISIKTQLIISFLLTIFSIMNLFFCTKIQLFSVSMFIFGIVSGVTMSIGTYIITNLYQGTQRGKKLLLTDSCFSLAGMIIPIITTKIISHQYQWQWIYIIIGIIDCCIIIIALNTNFEIKKIINQNEKKKQKLITCKVWINIFLISISAFLYILGQLTLISWIPEYLMQTLNINIVQTGKIISIFWMFYMIGMWFFSFILKFFDLQKILVTLSGISSILIFTFIQFKNIYSLYINISLLGFFSSAIYTILITLASLQTKLPSLKLINIILISGTCGTVCTFIFTQPIIFIYGIKGALITGNILYTMVFIINIIIGYTSKHKMNY</sequence>
<feature type="transmembrane region" description="Helical" evidence="6">
    <location>
        <begin position="206"/>
        <end position="231"/>
    </location>
</feature>
<feature type="transmembrane region" description="Helical" evidence="6">
    <location>
        <begin position="134"/>
        <end position="152"/>
    </location>
</feature>
<feature type="transmembrane region" description="Helical" evidence="6">
    <location>
        <begin position="74"/>
        <end position="92"/>
    </location>
</feature>
<evidence type="ECO:0000313" key="9">
    <source>
        <dbReference type="Proteomes" id="UP000298782"/>
    </source>
</evidence>
<feature type="transmembrane region" description="Helical" evidence="6">
    <location>
        <begin position="45"/>
        <end position="67"/>
    </location>
</feature>
<keyword evidence="9" id="KW-1185">Reference proteome</keyword>
<dbReference type="GO" id="GO:0022857">
    <property type="term" value="F:transmembrane transporter activity"/>
    <property type="evidence" value="ECO:0007669"/>
    <property type="project" value="InterPro"/>
</dbReference>
<dbReference type="GO" id="GO:0005886">
    <property type="term" value="C:plasma membrane"/>
    <property type="evidence" value="ECO:0007669"/>
    <property type="project" value="UniProtKB-SubCell"/>
</dbReference>
<reference evidence="8 9" key="1">
    <citation type="submission" date="2018-12" db="EMBL/GenBank/DDBJ databases">
        <authorList>
            <person name="Chong R.A."/>
        </authorList>
    </citation>
    <scope>NUCLEOTIDE SEQUENCE [LARGE SCALE GENOMIC DNA]</scope>
    <source>
        <strain evidence="8 9">Tca</strain>
    </source>
</reference>
<feature type="transmembrane region" description="Helical" evidence="6">
    <location>
        <begin position="276"/>
        <end position="294"/>
    </location>
</feature>
<dbReference type="NCBIfam" id="NF002982">
    <property type="entry name" value="PRK03699.1"/>
    <property type="match status" value="1"/>
</dbReference>
<dbReference type="PROSITE" id="PS50850">
    <property type="entry name" value="MFS"/>
    <property type="match status" value="1"/>
</dbReference>
<evidence type="ECO:0000256" key="6">
    <source>
        <dbReference type="SAM" id="Phobius"/>
    </source>
</evidence>
<dbReference type="InterPro" id="IPR011701">
    <property type="entry name" value="MFS"/>
</dbReference>
<feature type="domain" description="Major facilitator superfamily (MFS) profile" evidence="7">
    <location>
        <begin position="9"/>
        <end position="392"/>
    </location>
</feature>
<evidence type="ECO:0000313" key="8">
    <source>
        <dbReference type="EMBL" id="QCI26935.1"/>
    </source>
</evidence>
<dbReference type="AlphaFoldDB" id="A0A4D6YP65"/>
<dbReference type="RefSeq" id="WP_158353775.1">
    <property type="nucleotide sequence ID" value="NZ_CP034852.1"/>
</dbReference>
<dbReference type="InterPro" id="IPR050375">
    <property type="entry name" value="MFS_TsgA-like"/>
</dbReference>
<feature type="transmembrane region" description="Helical" evidence="6">
    <location>
        <begin position="300"/>
        <end position="324"/>
    </location>
</feature>
<dbReference type="Proteomes" id="UP000298782">
    <property type="component" value="Chromosome"/>
</dbReference>
<evidence type="ECO:0000256" key="3">
    <source>
        <dbReference type="ARBA" id="ARBA00022692"/>
    </source>
</evidence>
<evidence type="ECO:0000256" key="2">
    <source>
        <dbReference type="ARBA" id="ARBA00022475"/>
    </source>
</evidence>
<feature type="transmembrane region" description="Helical" evidence="6">
    <location>
        <begin position="98"/>
        <end position="122"/>
    </location>
</feature>
<feature type="transmembrane region" description="Helical" evidence="6">
    <location>
        <begin position="336"/>
        <end position="359"/>
    </location>
</feature>
<reference evidence="8 9" key="2">
    <citation type="submission" date="2019-05" db="EMBL/GenBank/DDBJ databases">
        <title>Genome evolution of the obligate endosymbiont Buchnera aphidicola.</title>
        <authorList>
            <person name="Moran N.A."/>
        </authorList>
    </citation>
    <scope>NUCLEOTIDE SEQUENCE [LARGE SCALE GENOMIC DNA]</scope>
    <source>
        <strain evidence="8 9">Tca</strain>
    </source>
</reference>
<dbReference type="Pfam" id="PF07690">
    <property type="entry name" value="MFS_1"/>
    <property type="match status" value="1"/>
</dbReference>
<dbReference type="EMBL" id="CP034852">
    <property type="protein sequence ID" value="QCI26935.1"/>
    <property type="molecule type" value="Genomic_DNA"/>
</dbReference>
<keyword evidence="2" id="KW-1003">Cell membrane</keyword>